<dbReference type="PATRIC" id="fig|1423751.3.peg.1160"/>
<feature type="compositionally biased region" description="Basic and acidic residues" evidence="1">
    <location>
        <begin position="1"/>
        <end position="22"/>
    </location>
</feature>
<reference evidence="3 5" key="2">
    <citation type="journal article" date="2015" name="Genome Announc.">
        <title>Expanding the biotechnology potential of lactobacilli through comparative genomics of 213 strains and associated genera.</title>
        <authorList>
            <person name="Sun Z."/>
            <person name="Harris H.M."/>
            <person name="McCann A."/>
            <person name="Guo C."/>
            <person name="Argimon S."/>
            <person name="Zhang W."/>
            <person name="Yang X."/>
            <person name="Jeffery I.B."/>
            <person name="Cooney J.C."/>
            <person name="Kagawa T.F."/>
            <person name="Liu W."/>
            <person name="Song Y."/>
            <person name="Salvetti E."/>
            <person name="Wrobel A."/>
            <person name="Rasinkangas P."/>
            <person name="Parkhill J."/>
            <person name="Rea M.C."/>
            <person name="O'Sullivan O."/>
            <person name="Ritari J."/>
            <person name="Douillard F.P."/>
            <person name="Paul Ross R."/>
            <person name="Yang R."/>
            <person name="Briner A.E."/>
            <person name="Felis G.E."/>
            <person name="de Vos W.M."/>
            <person name="Barrangou R."/>
            <person name="Klaenhammer T.R."/>
            <person name="Caufield P.W."/>
            <person name="Cui Y."/>
            <person name="Zhang H."/>
            <person name="O'Toole P.W."/>
        </authorList>
    </citation>
    <scope>NUCLEOTIDE SEQUENCE [LARGE SCALE GENOMIC DNA]</scope>
    <source>
        <strain evidence="3 5">DSM 23908</strain>
    </source>
</reference>
<evidence type="ECO:0000256" key="1">
    <source>
        <dbReference type="SAM" id="MobiDB-lite"/>
    </source>
</evidence>
<reference evidence="2 4" key="1">
    <citation type="submission" date="2012-06" db="EMBL/GenBank/DDBJ databases">
        <title>Draft genome sequence of Lactobacillus gigeriorum CRBIP 24.85T, isolated from chicken crop.</title>
        <authorList>
            <person name="Cousin S."/>
            <person name="Ma L."/>
            <person name="Creno S."/>
            <person name="Clermont D."/>
            <person name="Loux V."/>
            <person name="Bizet C."/>
            <person name="Bouchier C."/>
        </authorList>
    </citation>
    <scope>NUCLEOTIDE SEQUENCE [LARGE SCALE GENOMIC DNA]</scope>
    <source>
        <strain evidence="4">CRBIP 24.85T</strain>
        <strain evidence="2">Type strain: CRBIP 24.85</strain>
    </source>
</reference>
<sequence length="147" mass="17361">MTEEEKNVNQKAESENTEDANKPDLTVVMPEPNRVVMPAEVYKEQPLSLQVFANFYISKFDEDDLEIMSLYDQVHNTVDINKYLLNNIHFPRKTLVKHALQYHDYNFKAILDEIVKDEQIDPETMLTFESWDTWYEKRRAKITGSLS</sequence>
<gene>
    <name evidence="2" type="ORF">BN52_08165</name>
    <name evidence="3" type="ORF">FC38_GL001124</name>
</gene>
<dbReference type="STRING" id="1423751.FC38_GL001124"/>
<dbReference type="EMBL" id="AYZO01000003">
    <property type="protein sequence ID" value="KRN14460.1"/>
    <property type="molecule type" value="Genomic_DNA"/>
</dbReference>
<dbReference type="Proteomes" id="UP000009326">
    <property type="component" value="Unassembled WGS sequence"/>
</dbReference>
<evidence type="ECO:0000313" key="5">
    <source>
        <dbReference type="Proteomes" id="UP000051521"/>
    </source>
</evidence>
<dbReference type="AlphaFoldDB" id="I7LFB7"/>
<evidence type="ECO:0000313" key="3">
    <source>
        <dbReference type="EMBL" id="KRN14460.1"/>
    </source>
</evidence>
<organism evidence="2 4">
    <name type="scientific">Lactobacillus gigeriorum DSM 23908 = CRBIP 24.85</name>
    <dbReference type="NCBI Taxonomy" id="1423751"/>
    <lineage>
        <taxon>Bacteria</taxon>
        <taxon>Bacillati</taxon>
        <taxon>Bacillota</taxon>
        <taxon>Bacilli</taxon>
        <taxon>Lactobacillales</taxon>
        <taxon>Lactobacillaceae</taxon>
        <taxon>Lactobacillus</taxon>
    </lineage>
</organism>
<evidence type="ECO:0000313" key="2">
    <source>
        <dbReference type="EMBL" id="CCI86533.1"/>
    </source>
</evidence>
<accession>I7LFB7</accession>
<protein>
    <submittedName>
        <fullName evidence="2">Uncharacterized protein</fullName>
    </submittedName>
</protein>
<dbReference type="Proteomes" id="UP000051521">
    <property type="component" value="Unassembled WGS sequence"/>
</dbReference>
<keyword evidence="5" id="KW-1185">Reference proteome</keyword>
<evidence type="ECO:0000313" key="4">
    <source>
        <dbReference type="Proteomes" id="UP000009326"/>
    </source>
</evidence>
<feature type="region of interest" description="Disordered" evidence="1">
    <location>
        <begin position="1"/>
        <end position="25"/>
    </location>
</feature>
<dbReference type="EMBL" id="CAKC01000028">
    <property type="protein sequence ID" value="CCI86533.1"/>
    <property type="molecule type" value="Genomic_DNA"/>
</dbReference>
<comment type="caution">
    <text evidence="2">The sequence shown here is derived from an EMBL/GenBank/DDBJ whole genome shotgun (WGS) entry which is preliminary data.</text>
</comment>
<dbReference type="RefSeq" id="WP_008472507.1">
    <property type="nucleotide sequence ID" value="NZ_AYZO01000003.1"/>
</dbReference>
<name>I7LFB7_9LACO</name>
<dbReference type="OrthoDB" id="2299173at2"/>
<proteinExistence type="predicted"/>